<organism evidence="2 3">
    <name type="scientific">Reticulibacter mediterranei</name>
    <dbReference type="NCBI Taxonomy" id="2778369"/>
    <lineage>
        <taxon>Bacteria</taxon>
        <taxon>Bacillati</taxon>
        <taxon>Chloroflexota</taxon>
        <taxon>Ktedonobacteria</taxon>
        <taxon>Ktedonobacterales</taxon>
        <taxon>Reticulibacteraceae</taxon>
        <taxon>Reticulibacter</taxon>
    </lineage>
</organism>
<sequence length="1175" mass="132924">MTIQWRPFAEARDFVRSLKLTSYQEWKRYCRSGRKPVDVPDYPDQIYRPSFLGMRDWLGIDESAPSSPSFRSFEEARAYVHSLHLKNYKAWRVYCQSGQRPKDIPCYPDRTYTADFIGWGDWLGNGELAKNHRIFQSFQQARAFVHTLCLRNRKEWNAYCRSGNKPADIPAVPSHVYGDAFVSMGDWLGSGTVAPQNKTWRPFAQARSFVHTLGLQNSKEWSTYCRSGNKPADIPAAPSHVYGDAFVSMGDWLGNGMIAHQNKTWRPFAQARSFVRTLGLRNKKEWKAYCCSGNKPEDIPSAPDQVYGDAFVSMGDWVGTDFVASSKRVYRSFLEARAFVRTLGLASGREWSMYCRSGNKPEDIPATPRKAYQTDFVSMGDWLGTHTVASQYKMYRPFQEARAFVHTLELRDEKEWSTYCRSGNKPEDIPATPRKAYQTDFISIGDWLGTHTIATFKRSYRCFQEARDYVRALRLTGNEAWRAYCQSGQKPADIPSHPDRTYQSDFKGWGDWLGIINKWNSNALLSLLEDLQSALPHLSERELYIVLQQGGALPALRLALGETSVLPVLQRIFTGEGVVRQALQKLSDEDLERLQEGAVDNDALVPEHLAAEQSALLETVLNADSERAAGVDTQALPQRKIHLHLMDRLAQLPGGLDDEAADYLVASRVSLLWDIYSAEGSEAVTDLLGATEEEGHFFLEVKRRFMDEVETMKRLDWTEGWAFAVDGQPARPNVMQRRIASMIQEYRRVGNWSGVGAGKTISALLSARVCKAHMTLVVTNYATVAGWQESIAKVYPDSLVSTDLAMVNAPTDPHQYCYLILNYEKFQGSGRHRLVEQLLRLKIDFIVLDEVQLVKQRDRTISQRSLAVGTLIREVAAHKSDLRVLAMSATPVINTLLEAKRLLELTTGIPFPDLGIAPTVNNALAMHRALLRYGFRFRPPYEQEMHLRLLPIRYNELPETLAAAQSSALALEQALLPAKLDAIQSFVRPGTLISTQYVEGILPVLEQSIRNQGFSVGFYTGADKSGLQPFLDGKIDVLLGSSAISTGLDGLQQRCDRIIVVSLPWTGAAFEQIIGRARRQGSRFKVIEIIVPQIILEEDGARWSWDEYRWDIISAKRSLSDCVLDGRIPEVIRFDEQTLLQQSRRALQAWIDRVKWKETHRVPSLEALQEMAHLA</sequence>
<dbReference type="RefSeq" id="WP_220211394.1">
    <property type="nucleotide sequence ID" value="NZ_BNJK01000003.1"/>
</dbReference>
<dbReference type="Pfam" id="PF14882">
    <property type="entry name" value="INT_rpt"/>
    <property type="match status" value="1"/>
</dbReference>
<dbReference type="SMART" id="SM00487">
    <property type="entry name" value="DEXDc"/>
    <property type="match status" value="1"/>
</dbReference>
<dbReference type="InterPro" id="IPR027417">
    <property type="entry name" value="P-loop_NTPase"/>
</dbReference>
<dbReference type="SUPFAM" id="SSF52540">
    <property type="entry name" value="P-loop containing nucleoside triphosphate hydrolases"/>
    <property type="match status" value="1"/>
</dbReference>
<dbReference type="Pfam" id="PF00271">
    <property type="entry name" value="Helicase_C"/>
    <property type="match status" value="1"/>
</dbReference>
<dbReference type="InterPro" id="IPR014001">
    <property type="entry name" value="Helicase_ATP-bd"/>
</dbReference>
<proteinExistence type="predicted"/>
<dbReference type="Proteomes" id="UP000597444">
    <property type="component" value="Unassembled WGS sequence"/>
</dbReference>
<evidence type="ECO:0000259" key="1">
    <source>
        <dbReference type="PROSITE" id="PS51192"/>
    </source>
</evidence>
<dbReference type="InterPro" id="IPR001650">
    <property type="entry name" value="Helicase_C-like"/>
</dbReference>
<feature type="domain" description="Helicase ATP-binding" evidence="1">
    <location>
        <begin position="740"/>
        <end position="909"/>
    </location>
</feature>
<dbReference type="PROSITE" id="PS51192">
    <property type="entry name" value="HELICASE_ATP_BIND_1"/>
    <property type="match status" value="1"/>
</dbReference>
<comment type="caution">
    <text evidence="2">The sequence shown here is derived from an EMBL/GenBank/DDBJ whole genome shotgun (WGS) entry which is preliminary data.</text>
</comment>
<gene>
    <name evidence="2" type="ORF">KSF_108610</name>
</gene>
<dbReference type="EMBL" id="BNJK01000003">
    <property type="protein sequence ID" value="GHP00814.1"/>
    <property type="molecule type" value="Genomic_DNA"/>
</dbReference>
<dbReference type="SMART" id="SM00490">
    <property type="entry name" value="HELICc"/>
    <property type="match status" value="1"/>
</dbReference>
<evidence type="ECO:0000313" key="2">
    <source>
        <dbReference type="EMBL" id="GHP00814.1"/>
    </source>
</evidence>
<dbReference type="AlphaFoldDB" id="A0A8J3IYG5"/>
<protein>
    <recommendedName>
        <fullName evidence="1">Helicase ATP-binding domain-containing protein</fullName>
    </recommendedName>
</protein>
<dbReference type="Gene3D" id="3.40.50.300">
    <property type="entry name" value="P-loop containing nucleotide triphosphate hydrolases"/>
    <property type="match status" value="2"/>
</dbReference>
<keyword evidence="3" id="KW-1185">Reference proteome</keyword>
<dbReference type="InterPro" id="IPR028229">
    <property type="entry name" value="Integrase_rpt"/>
</dbReference>
<accession>A0A8J3IYG5</accession>
<name>A0A8J3IYG5_9CHLR</name>
<reference evidence="2" key="1">
    <citation type="submission" date="2020-10" db="EMBL/GenBank/DDBJ databases">
        <title>Taxonomic study of unclassified bacteria belonging to the class Ktedonobacteria.</title>
        <authorList>
            <person name="Yabe S."/>
            <person name="Wang C.M."/>
            <person name="Zheng Y."/>
            <person name="Sakai Y."/>
            <person name="Cavaletti L."/>
            <person name="Monciardini P."/>
            <person name="Donadio S."/>
        </authorList>
    </citation>
    <scope>NUCLEOTIDE SEQUENCE</scope>
    <source>
        <strain evidence="2">ID150040</strain>
    </source>
</reference>
<evidence type="ECO:0000313" key="3">
    <source>
        <dbReference type="Proteomes" id="UP000597444"/>
    </source>
</evidence>